<dbReference type="PANTHER" id="PTHR45782">
    <property type="entry name" value="MITOCHONDRIAL RIBOSOME-ASSOCIATED GTPASE 1"/>
    <property type="match status" value="1"/>
</dbReference>
<dbReference type="AlphaFoldDB" id="A0A1Q3AIB6"/>
<dbReference type="EMBL" id="BDGX01000048">
    <property type="protein sequence ID" value="GAV55488.1"/>
    <property type="molecule type" value="Genomic_DNA"/>
</dbReference>
<keyword evidence="2" id="KW-0342">GTP-binding</keyword>
<dbReference type="Proteomes" id="UP000187013">
    <property type="component" value="Unassembled WGS sequence"/>
</dbReference>
<gene>
    <name evidence="4" type="ORF">ZYGR_0AV01190</name>
</gene>
<dbReference type="PANTHER" id="PTHR45782:SF4">
    <property type="entry name" value="MITOCHONDRIAL RIBOSOME-ASSOCIATED GTPASE 1"/>
    <property type="match status" value="1"/>
</dbReference>
<proteinExistence type="predicted"/>
<dbReference type="GO" id="GO:0005525">
    <property type="term" value="F:GTP binding"/>
    <property type="evidence" value="ECO:0007669"/>
    <property type="project" value="UniProtKB-KW"/>
</dbReference>
<comment type="caution">
    <text evidence="4">The sequence shown here is derived from an EMBL/GenBank/DDBJ whole genome shotgun (WGS) entry which is preliminary data.</text>
</comment>
<evidence type="ECO:0000256" key="1">
    <source>
        <dbReference type="ARBA" id="ARBA00022741"/>
    </source>
</evidence>
<dbReference type="SUPFAM" id="SSF52540">
    <property type="entry name" value="P-loop containing nucleoside triphosphate hydrolases"/>
    <property type="match status" value="1"/>
</dbReference>
<evidence type="ECO:0000313" key="5">
    <source>
        <dbReference type="Proteomes" id="UP000187013"/>
    </source>
</evidence>
<dbReference type="Gene3D" id="3.40.50.300">
    <property type="entry name" value="P-loop containing nucleotide triphosphate hydrolases"/>
    <property type="match status" value="1"/>
</dbReference>
<keyword evidence="1" id="KW-0547">Nucleotide-binding</keyword>
<dbReference type="GO" id="GO:0005739">
    <property type="term" value="C:mitochondrion"/>
    <property type="evidence" value="ECO:0007669"/>
    <property type="project" value="TreeGrafter"/>
</dbReference>
<feature type="domain" description="G" evidence="3">
    <location>
        <begin position="139"/>
        <end position="258"/>
    </location>
</feature>
<name>A0A1Q3AIB6_ZYGRO</name>
<sequence length="331" mass="37989">MSKFLPRFEFPRYNIPIADFKGHQLKALRRFEKLKPQFHLVLELRDLRAPLSTRNVLLDQVVDKRYHERLVVYTKRDCFSSNSPYLERLSQWHAELEENFLMVDCRHRSAINHILHCINWYHELHCEKNFGLSPPLGFKVLVTGMPNVGKSTLINSMRGPSGKVARTGSEAGVTRSTSESIKIGQDGNGVYLIDTPGVGLPARLSDPNRMLALALCGCVKRSLVDPWIQADYLLYLMNLQLPYRTDNVKEAERSLSAYPGALEEPTNDIEVVLNRLRRNPRESDTSVALRWLDEPRSGLVLDPELLLPCADFSMRTHVEQELRRARKAMRK</sequence>
<dbReference type="InterPro" id="IPR006073">
    <property type="entry name" value="GTP-bd"/>
</dbReference>
<dbReference type="OrthoDB" id="269151at2759"/>
<evidence type="ECO:0000313" key="4">
    <source>
        <dbReference type="EMBL" id="GAV55488.1"/>
    </source>
</evidence>
<dbReference type="GO" id="GO:0003924">
    <property type="term" value="F:GTPase activity"/>
    <property type="evidence" value="ECO:0007669"/>
    <property type="project" value="TreeGrafter"/>
</dbReference>
<protein>
    <recommendedName>
        <fullName evidence="3">G domain-containing protein</fullName>
    </recommendedName>
</protein>
<dbReference type="Pfam" id="PF01926">
    <property type="entry name" value="MMR_HSR1"/>
    <property type="match status" value="1"/>
</dbReference>
<evidence type="ECO:0000259" key="3">
    <source>
        <dbReference type="Pfam" id="PF01926"/>
    </source>
</evidence>
<dbReference type="GO" id="GO:0032543">
    <property type="term" value="P:mitochondrial translation"/>
    <property type="evidence" value="ECO:0007669"/>
    <property type="project" value="TreeGrafter"/>
</dbReference>
<evidence type="ECO:0000256" key="2">
    <source>
        <dbReference type="ARBA" id="ARBA00023134"/>
    </source>
</evidence>
<reference evidence="4 5" key="1">
    <citation type="submission" date="2016-08" db="EMBL/GenBank/DDBJ databases">
        <title>Draft genome sequence of allopolyploid Zygosaccharomyces rouxii.</title>
        <authorList>
            <person name="Watanabe J."/>
            <person name="Uehara K."/>
            <person name="Mogi Y."/>
            <person name="Tsukioka Y."/>
        </authorList>
    </citation>
    <scope>NUCLEOTIDE SEQUENCE [LARGE SCALE GENOMIC DNA]</scope>
    <source>
        <strain evidence="4 5">NBRC 110957</strain>
    </source>
</reference>
<dbReference type="CDD" id="cd01856">
    <property type="entry name" value="YlqF"/>
    <property type="match status" value="1"/>
</dbReference>
<dbReference type="InterPro" id="IPR027417">
    <property type="entry name" value="P-loop_NTPase"/>
</dbReference>
<organism evidence="4 5">
    <name type="scientific">Zygosaccharomyces rouxii</name>
    <dbReference type="NCBI Taxonomy" id="4956"/>
    <lineage>
        <taxon>Eukaryota</taxon>
        <taxon>Fungi</taxon>
        <taxon>Dikarya</taxon>
        <taxon>Ascomycota</taxon>
        <taxon>Saccharomycotina</taxon>
        <taxon>Saccharomycetes</taxon>
        <taxon>Saccharomycetales</taxon>
        <taxon>Saccharomycetaceae</taxon>
        <taxon>Zygosaccharomyces</taxon>
    </lineage>
</organism>
<accession>A0A1Q3AIB6</accession>